<protein>
    <submittedName>
        <fullName evidence="3">DISARM system helicase DrmA</fullName>
    </submittedName>
</protein>
<dbReference type="SMART" id="SM00490">
    <property type="entry name" value="HELICc"/>
    <property type="match status" value="1"/>
</dbReference>
<feature type="domain" description="Helicase C-terminal" evidence="2">
    <location>
        <begin position="1067"/>
        <end position="1140"/>
    </location>
</feature>
<dbReference type="GO" id="GO:0004386">
    <property type="term" value="F:helicase activity"/>
    <property type="evidence" value="ECO:0007669"/>
    <property type="project" value="UniProtKB-KW"/>
</dbReference>
<keyword evidence="3" id="KW-0378">Hydrolase</keyword>
<evidence type="ECO:0000256" key="1">
    <source>
        <dbReference type="SAM" id="MobiDB-lite"/>
    </source>
</evidence>
<dbReference type="Gene3D" id="3.40.50.300">
    <property type="entry name" value="P-loop containing nucleotide triphosphate hydrolases"/>
    <property type="match status" value="1"/>
</dbReference>
<dbReference type="RefSeq" id="WP_269579763.1">
    <property type="nucleotide sequence ID" value="NZ_CP114588.1"/>
</dbReference>
<evidence type="ECO:0000259" key="2">
    <source>
        <dbReference type="SMART" id="SM00490"/>
    </source>
</evidence>
<gene>
    <name evidence="3" type="primary">drmA</name>
    <name evidence="3" type="ORF">N8M53_05410</name>
</gene>
<name>A0AA47LRT8_9GAMM</name>
<dbReference type="EMBL" id="CP114588">
    <property type="protein sequence ID" value="WBA09633.1"/>
    <property type="molecule type" value="Genomic_DNA"/>
</dbReference>
<dbReference type="Pfam" id="PF00271">
    <property type="entry name" value="Helicase_C"/>
    <property type="match status" value="1"/>
</dbReference>
<feature type="compositionally biased region" description="Polar residues" evidence="1">
    <location>
        <begin position="200"/>
        <end position="210"/>
    </location>
</feature>
<proteinExistence type="predicted"/>
<dbReference type="InterPro" id="IPR027417">
    <property type="entry name" value="P-loop_NTPase"/>
</dbReference>
<dbReference type="Proteomes" id="UP001164748">
    <property type="component" value="Chromosome"/>
</dbReference>
<keyword evidence="3" id="KW-0547">Nucleotide-binding</keyword>
<keyword evidence="3" id="KW-0347">Helicase</keyword>
<organism evidence="3 4">
    <name type="scientific">Salinivibrio kushneri</name>
    <dbReference type="NCBI Taxonomy" id="1908198"/>
    <lineage>
        <taxon>Bacteria</taxon>
        <taxon>Pseudomonadati</taxon>
        <taxon>Pseudomonadota</taxon>
        <taxon>Gammaproteobacteria</taxon>
        <taxon>Vibrionales</taxon>
        <taxon>Vibrionaceae</taxon>
        <taxon>Salinivibrio</taxon>
    </lineage>
</organism>
<dbReference type="InterPro" id="IPR001650">
    <property type="entry name" value="Helicase_C-like"/>
</dbReference>
<dbReference type="CDD" id="cd18785">
    <property type="entry name" value="SF2_C"/>
    <property type="match status" value="1"/>
</dbReference>
<dbReference type="SUPFAM" id="SSF52540">
    <property type="entry name" value="P-loop containing nucleoside triphosphate hydrolases"/>
    <property type="match status" value="1"/>
</dbReference>
<sequence>MNRFEMVNKNVNSAYVVYRADVQDSICHQEYCLKLNGKKEVFSGLIAGCWLLIVDSSNVLLGVGRVYRQRSDLNSTTLFFDKYLKSDSPVIVPFIRSGQISRIEWTVFAEEIPKLFGKTLAEVPLIQDDVYVRELLQYAVMDDLLGPANGPHEQILDMSVRDRYLVGRLAPLDAAEKGGDFGIDGSGDEDEEPENLIVKATSTKSDSPFSSVKPEPDSSEEVDAARNQSLIPSSMGFTFCVSGEEKGIELQASWGRYERFYEHDMYKTYTDPETGEESQGTKVKVWQRIPCGGSINLPLETGSIKPVAIDKENPAVVIQGTVRKPNENGDRLVSVFLVNTQEEPESNRDTAWVFQPEISASAVSESSNKDVFRKRPVLKPDGEDLERESLEMVYRNQVEFASGHGIAVHADVSSKDVERASKVKTVVMPQYEVPVTEVPGLRDGDRPALKAMVSEGYLNMLKLAEMTREELVVALTQMTDDYTAWIDEQKHRIGDDVVNHDDAAFRAIASCFEINQRLKEGISVLANAENDNALEAFRFANRAMAKQRVQSIYAHKRRTDKTIKVDDLYKDPKNYSWRSFQLAFLLLSIPALAQPDHQDRTESAESFADLLWFPTGGGKTEAYLGVAAFTMSIRRFQGNLGGYDASRGLAVIMRYTLRLLTLQQFQRATTLICAMEVIRQESVKNGDMRLGETPFTIGLWVGNKVAPGSTDDSAKAIKDIRDPDKYNAGGSSPAQLTSCPWCGEEIDSGKHIEVNKDKLQTAIYCGDKKARCEFSKGKSAKSAHPGIPALVVDEEIYHRPPSMMIATVDKFAMMAWRGEIKNLFGKASLECERHGLIWFDSNSCNGNHPKSKAGPTVKVKAISEIRPPDLIIQDEFHLISGPLGTMVGLYETAIDELCSWTLGGKSIRPKVIASTATVRKAKQQVSGVFNRQVAVFPPHGLDIEDNFFSVQRPIKDHYGRRYIGVCSPGSARPAVLIRVYTAFLTASQALFERFGEVADPYMTSVGYFNSLRELGGMKRLAEDDVQTRSYRVQMSLVDRPGLQQRSVNNIRELTSRVSSQDIPKYLDQLEVKFKADFDPVEGKYVTRWDEGESRAIDVVLATNMLSVGVDVNRLGVMAVNGQPKSTAEYIQATSRVGRSFPGLVCTVLTWSRPRDLSHYETFEHYHSTFYKHVEAQSVTPFSPRAMDRGLTGSMLSLMRLSDDELNPNDGATKLKSPSSSIVQTTISSITDRVHLVEENSESRKLASAAIKQRVDEWVKETQVPGRTVAYEKKGENVDSKIALINKPGIGEWGRFTVPMSMREVEPGVKLQMNTQKLPDGPSWKPPVKKKSATEGDS</sequence>
<accession>A0AA47LRT8</accession>
<feature type="region of interest" description="Disordered" evidence="1">
    <location>
        <begin position="200"/>
        <end position="224"/>
    </location>
</feature>
<reference evidence="3" key="1">
    <citation type="submission" date="2022-09" db="EMBL/GenBank/DDBJ databases">
        <authorList>
            <person name="Li Z.-J."/>
        </authorList>
    </citation>
    <scope>NUCLEOTIDE SEQUENCE</scope>
    <source>
        <strain evidence="3">TGB11</strain>
    </source>
</reference>
<evidence type="ECO:0000313" key="4">
    <source>
        <dbReference type="Proteomes" id="UP001164748"/>
    </source>
</evidence>
<feature type="region of interest" description="Disordered" evidence="1">
    <location>
        <begin position="1313"/>
        <end position="1337"/>
    </location>
</feature>
<dbReference type="NCBIfam" id="NF038325">
    <property type="entry name" value="DISARM_DrmAS"/>
    <property type="match status" value="1"/>
</dbReference>
<keyword evidence="3" id="KW-0067">ATP-binding</keyword>
<evidence type="ECO:0000313" key="3">
    <source>
        <dbReference type="EMBL" id="WBA09633.1"/>
    </source>
</evidence>